<gene>
    <name evidence="2" type="ORF">J2W52_005840</name>
</gene>
<protein>
    <submittedName>
        <fullName evidence="2">Uncharacterized protein</fullName>
    </submittedName>
</protein>
<accession>A0ABU1SYY4</accession>
<dbReference type="Proteomes" id="UP001250791">
    <property type="component" value="Unassembled WGS sequence"/>
</dbReference>
<evidence type="ECO:0000313" key="3">
    <source>
        <dbReference type="Proteomes" id="UP001250791"/>
    </source>
</evidence>
<organism evidence="2 3">
    <name type="scientific">Rhizobium miluonense</name>
    <dbReference type="NCBI Taxonomy" id="411945"/>
    <lineage>
        <taxon>Bacteria</taxon>
        <taxon>Pseudomonadati</taxon>
        <taxon>Pseudomonadota</taxon>
        <taxon>Alphaproteobacteria</taxon>
        <taxon>Hyphomicrobiales</taxon>
        <taxon>Rhizobiaceae</taxon>
        <taxon>Rhizobium/Agrobacterium group</taxon>
        <taxon>Rhizobium</taxon>
    </lineage>
</organism>
<sequence length="488" mass="53891">MAKAILTVGVKLASAQCHYEDFQSKISLLDWDIILFSPDLPESFYSETSEYLGKAAFNDHYSFKLKECTEHWRREIKHAVEAGKTVVVFLSPLEEVFVATGSNSYSGSGKNRSVTRVVDLHSNYQALPIKLSPVNVTGKNMKVINDLQGIIAPYWSVFGDLSEYKVILDKCDGVVCLATKTGDKPVGAIARTKLSTGALILLPDVDFMPDHFIEDVKGANGRFKKEWSKAAIKFAGQMVSAVVELDKAIHSSSEVTPEPVWASGKSYELRRERVLRADLLAAEQRVEEAQKHKEFVQDELKSAGALRGLTYEKGPALERAIIIALKLMGFEAEPYKDSSSEFDVVFTCPEGRLLGEAEGKDAKPINIEKLRQLSMNIHEDLQRDEVTEPAKPVLFGNGFRLTALPERPAQFTDKCISAAKTSSTALVSTSSLFEVSRYLSEREDKVFATACRLSLLRSTGVVEWPEFPDGCGQFASAEAELSVSESPD</sequence>
<keyword evidence="3" id="KW-1185">Reference proteome</keyword>
<feature type="coiled-coil region" evidence="1">
    <location>
        <begin position="272"/>
        <end position="299"/>
    </location>
</feature>
<reference evidence="2 3" key="1">
    <citation type="submission" date="2023-07" db="EMBL/GenBank/DDBJ databases">
        <title>Sorghum-associated microbial communities from plants grown in Nebraska, USA.</title>
        <authorList>
            <person name="Schachtman D."/>
        </authorList>
    </citation>
    <scope>NUCLEOTIDE SEQUENCE [LARGE SCALE GENOMIC DNA]</scope>
    <source>
        <strain evidence="2 3">3199</strain>
    </source>
</reference>
<evidence type="ECO:0000313" key="2">
    <source>
        <dbReference type="EMBL" id="MDR6904206.1"/>
    </source>
</evidence>
<proteinExistence type="predicted"/>
<evidence type="ECO:0000256" key="1">
    <source>
        <dbReference type="SAM" id="Coils"/>
    </source>
</evidence>
<name>A0ABU1SYY4_9HYPH</name>
<dbReference type="RefSeq" id="WP_310235968.1">
    <property type="nucleotide sequence ID" value="NZ_JAVDUP010000014.1"/>
</dbReference>
<keyword evidence="1" id="KW-0175">Coiled coil</keyword>
<comment type="caution">
    <text evidence="2">The sequence shown here is derived from an EMBL/GenBank/DDBJ whole genome shotgun (WGS) entry which is preliminary data.</text>
</comment>
<dbReference type="EMBL" id="JAVDUP010000014">
    <property type="protein sequence ID" value="MDR6904206.1"/>
    <property type="molecule type" value="Genomic_DNA"/>
</dbReference>